<dbReference type="RefSeq" id="WP_270898204.1">
    <property type="nucleotide sequence ID" value="NZ_JBHSPF010000068.1"/>
</dbReference>
<comment type="caution">
    <text evidence="1">The sequence shown here is derived from an EMBL/GenBank/DDBJ whole genome shotgun (WGS) entry which is preliminary data.</text>
</comment>
<reference evidence="2" key="1">
    <citation type="journal article" date="2019" name="Int. J. Syst. Evol. Microbiol.">
        <title>The Global Catalogue of Microorganisms (GCM) 10K type strain sequencing project: providing services to taxonomists for standard genome sequencing and annotation.</title>
        <authorList>
            <consortium name="The Broad Institute Genomics Platform"/>
            <consortium name="The Broad Institute Genome Sequencing Center for Infectious Disease"/>
            <person name="Wu L."/>
            <person name="Ma J."/>
        </authorList>
    </citation>
    <scope>NUCLEOTIDE SEQUENCE [LARGE SCALE GENOMIC DNA]</scope>
    <source>
        <strain evidence="2">CGMCC 1.15790</strain>
    </source>
</reference>
<evidence type="ECO:0000313" key="1">
    <source>
        <dbReference type="EMBL" id="MFC5629814.1"/>
    </source>
</evidence>
<protein>
    <submittedName>
        <fullName evidence="1">Post-transcriptional regulator</fullName>
    </submittedName>
</protein>
<dbReference type="EMBL" id="JBHSPF010000068">
    <property type="protein sequence ID" value="MFC5629814.1"/>
    <property type="molecule type" value="Genomic_DNA"/>
</dbReference>
<dbReference type="InterPro" id="IPR025716">
    <property type="entry name" value="Post-transcriptional_regulator"/>
</dbReference>
<name>A0ABW0UBW7_9BACI</name>
<dbReference type="Pfam" id="PF13797">
    <property type="entry name" value="Post_transc_reg"/>
    <property type="match status" value="1"/>
</dbReference>
<dbReference type="Proteomes" id="UP001596143">
    <property type="component" value="Unassembled WGS sequence"/>
</dbReference>
<sequence>MDVTPFSMWREEVDVVLESKREEFALLGYTKATKEDIWNCVMEKLKKKEVSVRLHVLVNDILSLRLNEYMNKVTIDSYKEGSTFASNVDLNDLIEDIETYASNNRH</sequence>
<evidence type="ECO:0000313" key="2">
    <source>
        <dbReference type="Proteomes" id="UP001596143"/>
    </source>
</evidence>
<gene>
    <name evidence="1" type="ORF">ACFPTR_13245</name>
</gene>
<organism evidence="1 2">
    <name type="scientific">Aliibacillus thermotolerans</name>
    <dbReference type="NCBI Taxonomy" id="1834418"/>
    <lineage>
        <taxon>Bacteria</taxon>
        <taxon>Bacillati</taxon>
        <taxon>Bacillota</taxon>
        <taxon>Bacilli</taxon>
        <taxon>Bacillales</taxon>
        <taxon>Bacillaceae</taxon>
        <taxon>Aliibacillus</taxon>
    </lineage>
</organism>
<keyword evidence="2" id="KW-1185">Reference proteome</keyword>
<proteinExistence type="predicted"/>
<accession>A0ABW0UBW7</accession>